<evidence type="ECO:0000256" key="1">
    <source>
        <dbReference type="SAM" id="Phobius"/>
    </source>
</evidence>
<accession>A0A377ITI2</accession>
<proteinExistence type="predicted"/>
<name>A0A377ITI2_9GAMM</name>
<evidence type="ECO:0000313" key="3">
    <source>
        <dbReference type="Proteomes" id="UP000254554"/>
    </source>
</evidence>
<dbReference type="EMBL" id="UGGT01000002">
    <property type="protein sequence ID" value="STO91511.1"/>
    <property type="molecule type" value="Genomic_DNA"/>
</dbReference>
<dbReference type="RefSeq" id="WP_058393375.1">
    <property type="nucleotide sequence ID" value="NZ_UGGT01000002.1"/>
</dbReference>
<evidence type="ECO:0000313" key="2">
    <source>
        <dbReference type="EMBL" id="STO91511.1"/>
    </source>
</evidence>
<dbReference type="OrthoDB" id="5657064at2"/>
<feature type="transmembrane region" description="Helical" evidence="1">
    <location>
        <begin position="63"/>
        <end position="83"/>
    </location>
</feature>
<gene>
    <name evidence="2" type="ORF">NCTC11370_03489</name>
</gene>
<dbReference type="Proteomes" id="UP000254554">
    <property type="component" value="Unassembled WGS sequence"/>
</dbReference>
<keyword evidence="3" id="KW-1185">Reference proteome</keyword>
<protein>
    <submittedName>
        <fullName evidence="2">Uncharacterized protein</fullName>
    </submittedName>
</protein>
<reference evidence="2 3" key="1">
    <citation type="submission" date="2018-06" db="EMBL/GenBank/DDBJ databases">
        <authorList>
            <consortium name="Pathogen Informatics"/>
            <person name="Doyle S."/>
        </authorList>
    </citation>
    <scope>NUCLEOTIDE SEQUENCE [LARGE SCALE GENOMIC DNA]</scope>
    <source>
        <strain evidence="2 3">NCTC11370</strain>
    </source>
</reference>
<organism evidence="2 3">
    <name type="scientific">Fluoribacter dumoffii</name>
    <dbReference type="NCBI Taxonomy" id="463"/>
    <lineage>
        <taxon>Bacteria</taxon>
        <taxon>Pseudomonadati</taxon>
        <taxon>Pseudomonadota</taxon>
        <taxon>Gammaproteobacteria</taxon>
        <taxon>Legionellales</taxon>
        <taxon>Legionellaceae</taxon>
        <taxon>Fluoribacter</taxon>
    </lineage>
</organism>
<dbReference type="AlphaFoldDB" id="A0A377ITI2"/>
<keyword evidence="1" id="KW-1133">Transmembrane helix</keyword>
<sequence>MSFKAKLSSTINRLRRFFFPTVEELYREAMSNIQLGRFGKLFMALYFPSVKENEDLKSTVTRILNRIILIAGASGFFCIWSMILDLHLLEGIFLIFCMSSIIPYIAYVVTKKQVPR</sequence>
<keyword evidence="1" id="KW-0812">Transmembrane</keyword>
<feature type="transmembrane region" description="Helical" evidence="1">
    <location>
        <begin position="89"/>
        <end position="110"/>
    </location>
</feature>
<keyword evidence="1" id="KW-0472">Membrane</keyword>